<feature type="transmembrane region" description="Helical" evidence="6">
    <location>
        <begin position="287"/>
        <end position="312"/>
    </location>
</feature>
<feature type="transmembrane region" description="Helical" evidence="6">
    <location>
        <begin position="383"/>
        <end position="401"/>
    </location>
</feature>
<feature type="transmembrane region" description="Helical" evidence="6">
    <location>
        <begin position="76"/>
        <end position="97"/>
    </location>
</feature>
<keyword evidence="5 6" id="KW-0472">Membrane</keyword>
<feature type="transmembrane region" description="Helical" evidence="6">
    <location>
        <begin position="449"/>
        <end position="469"/>
    </location>
</feature>
<organism evidence="8 9">
    <name type="scientific">Mycena citricolor</name>
    <dbReference type="NCBI Taxonomy" id="2018698"/>
    <lineage>
        <taxon>Eukaryota</taxon>
        <taxon>Fungi</taxon>
        <taxon>Dikarya</taxon>
        <taxon>Basidiomycota</taxon>
        <taxon>Agaricomycotina</taxon>
        <taxon>Agaricomycetes</taxon>
        <taxon>Agaricomycetidae</taxon>
        <taxon>Agaricales</taxon>
        <taxon>Marasmiineae</taxon>
        <taxon>Mycenaceae</taxon>
        <taxon>Mycena</taxon>
    </lineage>
</organism>
<feature type="transmembrane region" description="Helical" evidence="6">
    <location>
        <begin position="407"/>
        <end position="428"/>
    </location>
</feature>
<dbReference type="EMBL" id="CAVNYO010000182">
    <property type="protein sequence ID" value="CAK5272585.1"/>
    <property type="molecule type" value="Genomic_DNA"/>
</dbReference>
<evidence type="ECO:0000256" key="5">
    <source>
        <dbReference type="ARBA" id="ARBA00023136"/>
    </source>
</evidence>
<dbReference type="Proteomes" id="UP001295794">
    <property type="component" value="Unassembled WGS sequence"/>
</dbReference>
<evidence type="ECO:0000256" key="1">
    <source>
        <dbReference type="ARBA" id="ARBA00004141"/>
    </source>
</evidence>
<reference evidence="8" key="1">
    <citation type="submission" date="2023-11" db="EMBL/GenBank/DDBJ databases">
        <authorList>
            <person name="De Vega J J."/>
            <person name="De Vega J J."/>
        </authorList>
    </citation>
    <scope>NUCLEOTIDE SEQUENCE</scope>
</reference>
<dbReference type="GO" id="GO:0022857">
    <property type="term" value="F:transmembrane transporter activity"/>
    <property type="evidence" value="ECO:0007669"/>
    <property type="project" value="InterPro"/>
</dbReference>
<accession>A0AAD2HD53</accession>
<keyword evidence="9" id="KW-1185">Reference proteome</keyword>
<evidence type="ECO:0000313" key="9">
    <source>
        <dbReference type="Proteomes" id="UP001295794"/>
    </source>
</evidence>
<comment type="caution">
    <text evidence="8">The sequence shown here is derived from an EMBL/GenBank/DDBJ whole genome shotgun (WGS) entry which is preliminary data.</text>
</comment>
<evidence type="ECO:0000256" key="2">
    <source>
        <dbReference type="ARBA" id="ARBA00022448"/>
    </source>
</evidence>
<comment type="subcellular location">
    <subcellularLocation>
        <location evidence="1">Membrane</location>
        <topology evidence="1">Multi-pass membrane protein</topology>
    </subcellularLocation>
</comment>
<dbReference type="PROSITE" id="PS50850">
    <property type="entry name" value="MFS"/>
    <property type="match status" value="1"/>
</dbReference>
<proteinExistence type="predicted"/>
<feature type="transmembrane region" description="Helical" evidence="6">
    <location>
        <begin position="109"/>
        <end position="126"/>
    </location>
</feature>
<feature type="transmembrane region" description="Helical" evidence="6">
    <location>
        <begin position="169"/>
        <end position="188"/>
    </location>
</feature>
<dbReference type="AlphaFoldDB" id="A0AAD2HD53"/>
<keyword evidence="4 6" id="KW-1133">Transmembrane helix</keyword>
<feature type="transmembrane region" description="Helical" evidence="6">
    <location>
        <begin position="332"/>
        <end position="354"/>
    </location>
</feature>
<keyword evidence="2" id="KW-0813">Transport</keyword>
<dbReference type="SUPFAM" id="SSF103473">
    <property type="entry name" value="MFS general substrate transporter"/>
    <property type="match status" value="1"/>
</dbReference>
<feature type="transmembrane region" description="Helical" evidence="6">
    <location>
        <begin position="218"/>
        <end position="237"/>
    </location>
</feature>
<dbReference type="Pfam" id="PF07690">
    <property type="entry name" value="MFS_1"/>
    <property type="match status" value="1"/>
</dbReference>
<evidence type="ECO:0000259" key="7">
    <source>
        <dbReference type="PROSITE" id="PS50850"/>
    </source>
</evidence>
<evidence type="ECO:0000256" key="3">
    <source>
        <dbReference type="ARBA" id="ARBA00022692"/>
    </source>
</evidence>
<dbReference type="PANTHER" id="PTHR23502:SF51">
    <property type="entry name" value="QUINIDINE RESISTANCE PROTEIN 1-RELATED"/>
    <property type="match status" value="1"/>
</dbReference>
<feature type="domain" description="Major facilitator superfamily (MFS) profile" evidence="7">
    <location>
        <begin position="43"/>
        <end position="497"/>
    </location>
</feature>
<name>A0AAD2HD53_9AGAR</name>
<protein>
    <recommendedName>
        <fullName evidence="7">Major facilitator superfamily (MFS) profile domain-containing protein</fullName>
    </recommendedName>
</protein>
<dbReference type="InterPro" id="IPR011701">
    <property type="entry name" value="MFS"/>
</dbReference>
<feature type="transmembrane region" description="Helical" evidence="6">
    <location>
        <begin position="133"/>
        <end position="157"/>
    </location>
</feature>
<dbReference type="GO" id="GO:0005886">
    <property type="term" value="C:plasma membrane"/>
    <property type="evidence" value="ECO:0007669"/>
    <property type="project" value="TreeGrafter"/>
</dbReference>
<evidence type="ECO:0000256" key="6">
    <source>
        <dbReference type="SAM" id="Phobius"/>
    </source>
</evidence>
<feature type="transmembrane region" description="Helical" evidence="6">
    <location>
        <begin position="475"/>
        <end position="496"/>
    </location>
</feature>
<sequence length="516" mass="55457">MTSRDAEKTLVVEEVVRADDIASNAVLSEEPYSAFTVNEKWAIVLLIATGAFFSPLSANIYFPVIPTIAKAFHKSIELINLTVTLNMVFQGLTPMIWGSLSDTYGRRHIFISCLVILSLSCVGLALTPTSAYWLLLFLRCFQAAGSASTIALGAGVIGDISTRAERGGFFGLFSIGPMVGPTLGPVLAGVFADKLGWRCVGVWALVLPLDVVPVHRAIFWFLCISSGICAVVLILFLPETLRTIVGNGSIPPPKIYNAVIPIIGRTARRSPASSSSSTGRNTFQNPLLILLQVDILILLLINALNFAVFYGVTTSISSVFVDAYPHLTDTELGLCFLPIGAGLILGSVFHGKILNWEYRRLKRKAKDVHEDDFPIEKARLRSLPFLLASFVGCTVGYGWCLQAKTHISGPLLLLVGIGLVVISVMNSIQTLMLDLMPSQSSAVTACNNLIRCSLGAGLVSGIAPLLGALRPGFTYLLLGGLAGLMIPVVYLVIHVVGPRWRRKRQGLASGNALALH</sequence>
<feature type="transmembrane region" description="Helical" evidence="6">
    <location>
        <begin position="41"/>
        <end position="64"/>
    </location>
</feature>
<evidence type="ECO:0000256" key="4">
    <source>
        <dbReference type="ARBA" id="ARBA00022989"/>
    </source>
</evidence>
<dbReference type="Gene3D" id="1.20.1250.20">
    <property type="entry name" value="MFS general substrate transporter like domains"/>
    <property type="match status" value="1"/>
</dbReference>
<dbReference type="PANTHER" id="PTHR23502">
    <property type="entry name" value="MAJOR FACILITATOR SUPERFAMILY"/>
    <property type="match status" value="1"/>
</dbReference>
<gene>
    <name evidence="8" type="ORF">MYCIT1_LOCUS18330</name>
</gene>
<keyword evidence="3 6" id="KW-0812">Transmembrane</keyword>
<dbReference type="InterPro" id="IPR020846">
    <property type="entry name" value="MFS_dom"/>
</dbReference>
<dbReference type="InterPro" id="IPR036259">
    <property type="entry name" value="MFS_trans_sf"/>
</dbReference>
<dbReference type="FunFam" id="1.20.1250.20:FF:000172">
    <property type="entry name" value="MFS multidrug resistance transporter"/>
    <property type="match status" value="1"/>
</dbReference>
<evidence type="ECO:0000313" key="8">
    <source>
        <dbReference type="EMBL" id="CAK5272585.1"/>
    </source>
</evidence>